<protein>
    <recommendedName>
        <fullName evidence="3">peptidylprolyl isomerase</fullName>
        <ecNumber evidence="3">5.2.1.8</ecNumber>
    </recommendedName>
</protein>
<dbReference type="InterPro" id="IPR050245">
    <property type="entry name" value="PrsA_foldase"/>
</dbReference>
<dbReference type="SUPFAM" id="SSF109998">
    <property type="entry name" value="Triger factor/SurA peptide-binding domain-like"/>
    <property type="match status" value="1"/>
</dbReference>
<comment type="caution">
    <text evidence="7">The sequence shown here is derived from an EMBL/GenBank/DDBJ whole genome shotgun (WGS) entry which is preliminary data.</text>
</comment>
<comment type="similarity">
    <text evidence="2">Belongs to the PpiC/parvulin rotamase family.</text>
</comment>
<feature type="domain" description="PpiC" evidence="6">
    <location>
        <begin position="128"/>
        <end position="231"/>
    </location>
</feature>
<evidence type="ECO:0000256" key="4">
    <source>
        <dbReference type="ARBA" id="ARBA00023110"/>
    </source>
</evidence>
<evidence type="ECO:0000313" key="8">
    <source>
        <dbReference type="Proteomes" id="UP001195963"/>
    </source>
</evidence>
<reference evidence="7 8" key="1">
    <citation type="submission" date="2021-07" db="EMBL/GenBank/DDBJ databases">
        <title>Shewanella sp. nov, isolated from SCS.</title>
        <authorList>
            <person name="Cao W.R."/>
        </authorList>
    </citation>
    <scope>NUCLEOTIDE SEQUENCE [LARGE SCALE GENOMIC DNA]</scope>
    <source>
        <strain evidence="7 8">NR704-98</strain>
    </source>
</reference>
<organism evidence="7 8">
    <name type="scientific">Shewanella nanhaiensis</name>
    <dbReference type="NCBI Taxonomy" id="2864872"/>
    <lineage>
        <taxon>Bacteria</taxon>
        <taxon>Pseudomonadati</taxon>
        <taxon>Pseudomonadota</taxon>
        <taxon>Gammaproteobacteria</taxon>
        <taxon>Alteromonadales</taxon>
        <taxon>Shewanellaceae</taxon>
        <taxon>Shewanella</taxon>
    </lineage>
</organism>
<dbReference type="PANTHER" id="PTHR47245:SF2">
    <property type="entry name" value="PEPTIDYL-PROLYL CIS-TRANS ISOMERASE HP_0175-RELATED"/>
    <property type="match status" value="1"/>
</dbReference>
<dbReference type="InterPro" id="IPR046357">
    <property type="entry name" value="PPIase_dom_sf"/>
</dbReference>
<dbReference type="PROSITE" id="PS51257">
    <property type="entry name" value="PROKAR_LIPOPROTEIN"/>
    <property type="match status" value="1"/>
</dbReference>
<evidence type="ECO:0000256" key="5">
    <source>
        <dbReference type="PROSITE-ProRule" id="PRU00278"/>
    </source>
</evidence>
<dbReference type="EC" id="5.2.1.8" evidence="3"/>
<dbReference type="PROSITE" id="PS50198">
    <property type="entry name" value="PPIC_PPIASE_2"/>
    <property type="match status" value="1"/>
</dbReference>
<dbReference type="Gene3D" id="3.10.50.40">
    <property type="match status" value="1"/>
</dbReference>
<dbReference type="Pfam" id="PF00639">
    <property type="entry name" value="Rotamase"/>
    <property type="match status" value="1"/>
</dbReference>
<name>A0ABS7E495_9GAMM</name>
<evidence type="ECO:0000313" key="7">
    <source>
        <dbReference type="EMBL" id="MBW8184508.1"/>
    </source>
</evidence>
<dbReference type="RefSeq" id="WP_220110111.1">
    <property type="nucleotide sequence ID" value="NZ_JAHZST010000008.1"/>
</dbReference>
<keyword evidence="5 7" id="KW-0413">Isomerase</keyword>
<gene>
    <name evidence="7" type="ORF">K0625_12585</name>
</gene>
<dbReference type="InterPro" id="IPR027304">
    <property type="entry name" value="Trigger_fact/SurA_dom_sf"/>
</dbReference>
<accession>A0ABS7E495</accession>
<proteinExistence type="inferred from homology"/>
<dbReference type="GO" id="GO:0003755">
    <property type="term" value="F:peptidyl-prolyl cis-trans isomerase activity"/>
    <property type="evidence" value="ECO:0007669"/>
    <property type="project" value="UniProtKB-EC"/>
</dbReference>
<comment type="catalytic activity">
    <reaction evidence="1">
        <text>[protein]-peptidylproline (omega=180) = [protein]-peptidylproline (omega=0)</text>
        <dbReference type="Rhea" id="RHEA:16237"/>
        <dbReference type="Rhea" id="RHEA-COMP:10747"/>
        <dbReference type="Rhea" id="RHEA-COMP:10748"/>
        <dbReference type="ChEBI" id="CHEBI:83833"/>
        <dbReference type="ChEBI" id="CHEBI:83834"/>
        <dbReference type="EC" id="5.2.1.8"/>
    </reaction>
</comment>
<dbReference type="PANTHER" id="PTHR47245">
    <property type="entry name" value="PEPTIDYLPROLYL ISOMERASE"/>
    <property type="match status" value="1"/>
</dbReference>
<evidence type="ECO:0000256" key="1">
    <source>
        <dbReference type="ARBA" id="ARBA00000971"/>
    </source>
</evidence>
<sequence length="271" mass="30699">MKVMNKLVTLSMIGLLLTACSDSDNRVATVGGKEVTSNEINAYLNYKRIDTHNEQQVISATDHYLNNLALVTAIEQQKSLDEAAIKAELFELKKDLILNRYLQQFLDKSVNDVAIRNYYAENQDKYQETKAKVSHLLLRVAPNMSEQERQVVYSKAMEAYSKLRAGEPFEQIAQTYSEDKVSAKRGGSLGWMLKGAISPVFSNKVFEELEKGEISEPFLTEFGYHIVLLEQAPSVVKQPFEKVRGDIKRILRKMAKDAELSRLTASVEINK</sequence>
<evidence type="ECO:0000256" key="3">
    <source>
        <dbReference type="ARBA" id="ARBA00013194"/>
    </source>
</evidence>
<evidence type="ECO:0000256" key="2">
    <source>
        <dbReference type="ARBA" id="ARBA00007656"/>
    </source>
</evidence>
<dbReference type="EMBL" id="JAHZST010000008">
    <property type="protein sequence ID" value="MBW8184508.1"/>
    <property type="molecule type" value="Genomic_DNA"/>
</dbReference>
<evidence type="ECO:0000259" key="6">
    <source>
        <dbReference type="PROSITE" id="PS50198"/>
    </source>
</evidence>
<dbReference type="SUPFAM" id="SSF54534">
    <property type="entry name" value="FKBP-like"/>
    <property type="match status" value="1"/>
</dbReference>
<keyword evidence="8" id="KW-1185">Reference proteome</keyword>
<dbReference type="InterPro" id="IPR000297">
    <property type="entry name" value="PPIase_PpiC"/>
</dbReference>
<keyword evidence="4 5" id="KW-0697">Rotamase</keyword>
<dbReference type="Proteomes" id="UP001195963">
    <property type="component" value="Unassembled WGS sequence"/>
</dbReference>